<dbReference type="GO" id="GO:0005737">
    <property type="term" value="C:cytoplasm"/>
    <property type="evidence" value="ECO:0007669"/>
    <property type="project" value="UniProtKB-SubCell"/>
</dbReference>
<evidence type="ECO:0000259" key="14">
    <source>
        <dbReference type="Pfam" id="PF02896"/>
    </source>
</evidence>
<keyword evidence="5 9" id="KW-0479">Metal-binding</keyword>
<dbReference type="GO" id="GO:0016301">
    <property type="term" value="F:kinase activity"/>
    <property type="evidence" value="ECO:0007669"/>
    <property type="project" value="UniProtKB-KW"/>
</dbReference>
<keyword evidence="9" id="KW-0598">Phosphotransferase system</keyword>
<evidence type="ECO:0000313" key="16">
    <source>
        <dbReference type="EMBL" id="VHN99726.1"/>
    </source>
</evidence>
<dbReference type="InterPro" id="IPR008279">
    <property type="entry name" value="PEP-util_enz_mobile_dom"/>
</dbReference>
<reference evidence="16 17" key="1">
    <citation type="submission" date="2019-04" db="EMBL/GenBank/DDBJ databases">
        <authorList>
            <person name="Seth-Smith MB H."/>
            <person name="Seth-Smith H."/>
        </authorList>
    </citation>
    <scope>NUCLEOTIDE SEQUENCE [LARGE SCALE GENOMIC DNA]</scope>
    <source>
        <strain evidence="16">USB-603019</strain>
    </source>
</reference>
<keyword evidence="9" id="KW-0963">Cytoplasm</keyword>
<feature type="binding site" evidence="11">
    <location>
        <position position="463"/>
    </location>
    <ligand>
        <name>phosphoenolpyruvate</name>
        <dbReference type="ChEBI" id="CHEBI:58702"/>
    </ligand>
</feature>
<evidence type="ECO:0000256" key="4">
    <source>
        <dbReference type="ARBA" id="ARBA00022679"/>
    </source>
</evidence>
<feature type="binding site" evidence="12">
    <location>
        <position position="453"/>
    </location>
    <ligand>
        <name>Mg(2+)</name>
        <dbReference type="ChEBI" id="CHEBI:18420"/>
    </ligand>
</feature>
<dbReference type="PRINTS" id="PR01736">
    <property type="entry name" value="PHPHTRNFRASE"/>
</dbReference>
<evidence type="ECO:0000256" key="12">
    <source>
        <dbReference type="PIRSR" id="PIRSR000732-3"/>
    </source>
</evidence>
<comment type="similarity">
    <text evidence="2 9">Belongs to the PEP-utilizing enzyme family.</text>
</comment>
<feature type="active site" description="Tele-phosphohistidine intermediate" evidence="10">
    <location>
        <position position="200"/>
    </location>
</feature>
<feature type="domain" description="PEP-utilising enzyme C-terminal" evidence="14">
    <location>
        <begin position="264"/>
        <end position="536"/>
    </location>
</feature>
<dbReference type="EC" id="2.7.3.9" evidence="9"/>
<protein>
    <recommendedName>
        <fullName evidence="3 9">Phosphoenolpyruvate-protein phosphotransferase</fullName>
        <ecNumber evidence="9">2.7.3.9</ecNumber>
    </recommendedName>
    <alternativeName>
        <fullName evidence="8 9">Phosphotransferase system, enzyme I</fullName>
    </alternativeName>
</protein>
<dbReference type="Gene3D" id="3.50.30.10">
    <property type="entry name" value="Phosphohistidine domain"/>
    <property type="match status" value="1"/>
</dbReference>
<dbReference type="InterPro" id="IPR000121">
    <property type="entry name" value="PEP_util_C"/>
</dbReference>
<dbReference type="PANTHER" id="PTHR46244">
    <property type="entry name" value="PHOSPHOENOLPYRUVATE-PROTEIN PHOSPHOTRANSFERASE"/>
    <property type="match status" value="1"/>
</dbReference>
<gene>
    <name evidence="16" type="primary">ptsI</name>
    <name evidence="16" type="ORF">LC603019_00172</name>
</gene>
<feature type="domain" description="PEP-utilising enzyme mobile" evidence="13">
    <location>
        <begin position="165"/>
        <end position="235"/>
    </location>
</feature>
<dbReference type="PIRSF" id="PIRSF000732">
    <property type="entry name" value="PTS_enzyme_I"/>
    <property type="match status" value="1"/>
</dbReference>
<feature type="binding site" evidence="11">
    <location>
        <begin position="452"/>
        <end position="453"/>
    </location>
    <ligand>
        <name>phosphoenolpyruvate</name>
        <dbReference type="ChEBI" id="CHEBI:58702"/>
    </ligand>
</feature>
<dbReference type="SUPFAM" id="SSF47831">
    <property type="entry name" value="Enzyme I of the PEP:sugar phosphotransferase system HPr-binding (sub)domain"/>
    <property type="match status" value="1"/>
</dbReference>
<sequence length="586" mass="63546">MKVYMNNAGPTNGQSRALQGIAVVPGVVNGSVAWFRHGPELPRRGYRVKVADRPAELERFHDALDDVATGLREQADRLTGVTADVIRSSVYLVTDRGWVGPAERDITAGMTAETATGHQIGRFIELLERRGGFAAERTADLRDIRDRIARRLQGIDEPSLPKLTPSSILVADELAPADIAAIDPNSIGAIATIRGGLTGHIAIVARQLGIPYVTGVMDLTVLSEGTSALLDGVRGLVIANPPTSVVAQRLASDERHREQVETWSGPAQTRDKVPVSLLANVQDENTIDEARHTMVDGVGLFRTELCFINRSVEPSVDEQASIYEKVFRAFGNRVTIRTLDSGSDKPLKFAHTGREENPALGMRGVRIGLQNEDLLIRQLDAIAEGARRAGLSDDTAPRVMAPMISRVSEARHFAAMVRERGLIPGIVVEVPATAIMAEMFMREVDFCSIGTNDLIQYTMAADRLSADLFELTDPWQPAGLRLINSVIEAAKKCGKSVSICGESASDPYLAQVFVGMGVDALSMAPNAVPEVGVVLEKWDMHHYQELAQEVLKAEGAHHARRIAADYFAQLKEDEGAVGELSEEMTG</sequence>
<dbReference type="Gene3D" id="3.20.20.60">
    <property type="entry name" value="Phosphoenolpyruvate-binding domains"/>
    <property type="match status" value="1"/>
</dbReference>
<feature type="active site" description="Proton donor" evidence="10">
    <location>
        <position position="500"/>
    </location>
</feature>
<dbReference type="GO" id="GO:0008965">
    <property type="term" value="F:phosphoenolpyruvate-protein phosphotransferase activity"/>
    <property type="evidence" value="ECO:0007669"/>
    <property type="project" value="UniProtKB-EC"/>
</dbReference>
<dbReference type="GO" id="GO:0009401">
    <property type="term" value="P:phosphoenolpyruvate-dependent sugar phosphotransferase system"/>
    <property type="evidence" value="ECO:0007669"/>
    <property type="project" value="UniProtKB-KW"/>
</dbReference>
<comment type="subcellular location">
    <subcellularLocation>
        <location evidence="9">Cytoplasm</location>
    </subcellularLocation>
</comment>
<evidence type="ECO:0000256" key="3">
    <source>
        <dbReference type="ARBA" id="ARBA00016544"/>
    </source>
</evidence>
<evidence type="ECO:0000256" key="2">
    <source>
        <dbReference type="ARBA" id="ARBA00007837"/>
    </source>
</evidence>
<keyword evidence="16" id="KW-0670">Pyruvate</keyword>
<evidence type="ECO:0000259" key="15">
    <source>
        <dbReference type="Pfam" id="PF05524"/>
    </source>
</evidence>
<dbReference type="InterPro" id="IPR015813">
    <property type="entry name" value="Pyrv/PenolPyrv_kinase-like_dom"/>
</dbReference>
<evidence type="ECO:0000313" key="17">
    <source>
        <dbReference type="Proteomes" id="UP000324288"/>
    </source>
</evidence>
<dbReference type="OrthoDB" id="9765468at2"/>
<comment type="cofactor">
    <cofactor evidence="1 9 12">
        <name>Mg(2+)</name>
        <dbReference type="ChEBI" id="CHEBI:18420"/>
    </cofactor>
</comment>
<evidence type="ECO:0000256" key="5">
    <source>
        <dbReference type="ARBA" id="ARBA00022723"/>
    </source>
</evidence>
<evidence type="ECO:0000256" key="7">
    <source>
        <dbReference type="ARBA" id="ARBA00022842"/>
    </source>
</evidence>
<comment type="function">
    <text evidence="9">General (non sugar-specific) component of the phosphoenolpyruvate-dependent sugar phosphotransferase system (sugar PTS). This major carbohydrate active-transport system catalyzes the phosphorylation of incoming sugar substrates concomitantly with their translocation across the cell membrane. Enzyme I transfers the phosphoryl group from phosphoenolpyruvate (PEP) to the phosphoryl carrier protein (HPr).</text>
</comment>
<name>A0A5E3ZVM5_9ACTN</name>
<organism evidence="16 17">
    <name type="scientific">Lawsonella clevelandensis</name>
    <dbReference type="NCBI Taxonomy" id="1528099"/>
    <lineage>
        <taxon>Bacteria</taxon>
        <taxon>Bacillati</taxon>
        <taxon>Actinomycetota</taxon>
        <taxon>Actinomycetes</taxon>
        <taxon>Mycobacteriales</taxon>
        <taxon>Lawsonellaceae</taxon>
        <taxon>Lawsonella</taxon>
    </lineage>
</organism>
<dbReference type="PANTHER" id="PTHR46244:SF3">
    <property type="entry name" value="PHOSPHOENOLPYRUVATE-PROTEIN PHOSPHOTRANSFERASE"/>
    <property type="match status" value="1"/>
</dbReference>
<keyword evidence="4 9" id="KW-0808">Transferase</keyword>
<keyword evidence="9" id="KW-0813">Transport</keyword>
<dbReference type="SUPFAM" id="SSF52009">
    <property type="entry name" value="Phosphohistidine domain"/>
    <property type="match status" value="1"/>
</dbReference>
<dbReference type="GO" id="GO:0046872">
    <property type="term" value="F:metal ion binding"/>
    <property type="evidence" value="ECO:0007669"/>
    <property type="project" value="UniProtKB-KW"/>
</dbReference>
<dbReference type="Gene3D" id="1.10.274.10">
    <property type="entry name" value="PtsI, HPr-binding domain"/>
    <property type="match status" value="1"/>
</dbReference>
<dbReference type="Pfam" id="PF05524">
    <property type="entry name" value="PEP-utilisers_N"/>
    <property type="match status" value="1"/>
</dbReference>
<dbReference type="InterPro" id="IPR040442">
    <property type="entry name" value="Pyrv_kinase-like_dom_sf"/>
</dbReference>
<evidence type="ECO:0000256" key="1">
    <source>
        <dbReference type="ARBA" id="ARBA00001946"/>
    </source>
</evidence>
<dbReference type="EMBL" id="LR584267">
    <property type="protein sequence ID" value="VHN99726.1"/>
    <property type="molecule type" value="Genomic_DNA"/>
</dbReference>
<dbReference type="Proteomes" id="UP000324288">
    <property type="component" value="Chromosome"/>
</dbReference>
<accession>A0A5E3ZVM5</accession>
<evidence type="ECO:0000256" key="6">
    <source>
        <dbReference type="ARBA" id="ARBA00022777"/>
    </source>
</evidence>
<feature type="binding site" evidence="12">
    <location>
        <position position="429"/>
    </location>
    <ligand>
        <name>Mg(2+)</name>
        <dbReference type="ChEBI" id="CHEBI:18420"/>
    </ligand>
</feature>
<dbReference type="InterPro" id="IPR036637">
    <property type="entry name" value="Phosphohistidine_dom_sf"/>
</dbReference>
<dbReference type="InterPro" id="IPR036618">
    <property type="entry name" value="PtsI_HPr-bd_sf"/>
</dbReference>
<dbReference type="Pfam" id="PF02896">
    <property type="entry name" value="PEP-utilizers_C"/>
    <property type="match status" value="1"/>
</dbReference>
<proteinExistence type="inferred from homology"/>
<evidence type="ECO:0000256" key="8">
    <source>
        <dbReference type="ARBA" id="ARBA00033235"/>
    </source>
</evidence>
<dbReference type="SUPFAM" id="SSF51621">
    <property type="entry name" value="Phosphoenolpyruvate/pyruvate domain"/>
    <property type="match status" value="1"/>
</dbReference>
<evidence type="ECO:0000259" key="13">
    <source>
        <dbReference type="Pfam" id="PF00391"/>
    </source>
</evidence>
<comment type="catalytic activity">
    <reaction evidence="9">
        <text>L-histidyl-[protein] + phosphoenolpyruvate = N(pros)-phospho-L-histidyl-[protein] + pyruvate</text>
        <dbReference type="Rhea" id="RHEA:23880"/>
        <dbReference type="Rhea" id="RHEA-COMP:9745"/>
        <dbReference type="Rhea" id="RHEA-COMP:9746"/>
        <dbReference type="ChEBI" id="CHEBI:15361"/>
        <dbReference type="ChEBI" id="CHEBI:29979"/>
        <dbReference type="ChEBI" id="CHEBI:58702"/>
        <dbReference type="ChEBI" id="CHEBI:64837"/>
        <dbReference type="EC" id="2.7.3.9"/>
    </reaction>
</comment>
<keyword evidence="6 9" id="KW-0418">Kinase</keyword>
<keyword evidence="17" id="KW-1185">Reference proteome</keyword>
<keyword evidence="7 9" id="KW-0460">Magnesium</keyword>
<dbReference type="AlphaFoldDB" id="A0A5E3ZVM5"/>
<keyword evidence="9" id="KW-0762">Sugar transport</keyword>
<dbReference type="GeneID" id="84894178"/>
<evidence type="ECO:0000256" key="10">
    <source>
        <dbReference type="PIRSR" id="PIRSR000732-1"/>
    </source>
</evidence>
<feature type="binding site" evidence="11">
    <location>
        <position position="337"/>
    </location>
    <ligand>
        <name>phosphoenolpyruvate</name>
        <dbReference type="ChEBI" id="CHEBI:58702"/>
    </ligand>
</feature>
<dbReference type="RefSeq" id="WP_053961396.1">
    <property type="nucleotide sequence ID" value="NZ_CAJPTR010000035.1"/>
</dbReference>
<dbReference type="Pfam" id="PF00391">
    <property type="entry name" value="PEP-utilizers"/>
    <property type="match status" value="1"/>
</dbReference>
<feature type="binding site" evidence="11">
    <location>
        <position position="302"/>
    </location>
    <ligand>
        <name>phosphoenolpyruvate</name>
        <dbReference type="ChEBI" id="CHEBI:58702"/>
    </ligand>
</feature>
<dbReference type="InterPro" id="IPR024692">
    <property type="entry name" value="PTS_EI"/>
</dbReference>
<evidence type="ECO:0000256" key="11">
    <source>
        <dbReference type="PIRSR" id="PIRSR000732-2"/>
    </source>
</evidence>
<dbReference type="InterPro" id="IPR008731">
    <property type="entry name" value="PTS_EIN"/>
</dbReference>
<evidence type="ECO:0000256" key="9">
    <source>
        <dbReference type="PIRNR" id="PIRNR000732"/>
    </source>
</evidence>
<feature type="domain" description="Phosphotransferase system enzyme I N-terminal" evidence="15">
    <location>
        <begin position="19"/>
        <end position="137"/>
    </location>
</feature>
<dbReference type="InterPro" id="IPR050499">
    <property type="entry name" value="PEP-utilizing_PTS_enzyme"/>
</dbReference>